<proteinExistence type="predicted"/>
<feature type="transmembrane region" description="Helical" evidence="6">
    <location>
        <begin position="349"/>
        <end position="368"/>
    </location>
</feature>
<reference evidence="7 8" key="1">
    <citation type="submission" date="2017-07" db="EMBL/GenBank/DDBJ databases">
        <title>The new phylogeny of genus Mycobacterium.</title>
        <authorList>
            <person name="Tortoli E."/>
            <person name="Trovato A."/>
            <person name="Cirillo D.M."/>
        </authorList>
    </citation>
    <scope>NUCLEOTIDE SEQUENCE [LARGE SCALE GENOMIC DNA]</scope>
    <source>
        <strain evidence="7 8">ATCC 33027</strain>
    </source>
</reference>
<evidence type="ECO:0000256" key="5">
    <source>
        <dbReference type="ARBA" id="ARBA00023136"/>
    </source>
</evidence>
<dbReference type="EMBL" id="NOZR01000022">
    <property type="protein sequence ID" value="OYN76397.1"/>
    <property type="molecule type" value="Genomic_DNA"/>
</dbReference>
<feature type="transmembrane region" description="Helical" evidence="6">
    <location>
        <begin position="178"/>
        <end position="198"/>
    </location>
</feature>
<dbReference type="GO" id="GO:0005384">
    <property type="term" value="F:manganese ion transmembrane transporter activity"/>
    <property type="evidence" value="ECO:0007669"/>
    <property type="project" value="TreeGrafter"/>
</dbReference>
<feature type="transmembrane region" description="Helical" evidence="6">
    <location>
        <begin position="374"/>
        <end position="397"/>
    </location>
</feature>
<keyword evidence="3 6" id="KW-0812">Transmembrane</keyword>
<protein>
    <submittedName>
        <fullName evidence="7">Mn transporter</fullName>
    </submittedName>
</protein>
<dbReference type="RefSeq" id="WP_094483343.1">
    <property type="nucleotide sequence ID" value="NZ_JACKSC010000322.1"/>
</dbReference>
<gene>
    <name evidence="7" type="ORF">CG716_22580</name>
</gene>
<organism evidence="7 8">
    <name type="scientific">Mycolicibacterium sphagni</name>
    <dbReference type="NCBI Taxonomy" id="1786"/>
    <lineage>
        <taxon>Bacteria</taxon>
        <taxon>Bacillati</taxon>
        <taxon>Actinomycetota</taxon>
        <taxon>Actinomycetes</taxon>
        <taxon>Mycobacteriales</taxon>
        <taxon>Mycobacteriaceae</taxon>
        <taxon>Mycolicibacterium</taxon>
    </lineage>
</organism>
<feature type="transmembrane region" description="Helical" evidence="6">
    <location>
        <begin position="301"/>
        <end position="328"/>
    </location>
</feature>
<dbReference type="AlphaFoldDB" id="A0A255DAE6"/>
<keyword evidence="8" id="KW-1185">Reference proteome</keyword>
<feature type="transmembrane region" description="Helical" evidence="6">
    <location>
        <begin position="218"/>
        <end position="238"/>
    </location>
</feature>
<feature type="transmembrane region" description="Helical" evidence="6">
    <location>
        <begin position="259"/>
        <end position="281"/>
    </location>
</feature>
<dbReference type="GO" id="GO:0034755">
    <property type="term" value="P:iron ion transmembrane transport"/>
    <property type="evidence" value="ECO:0007669"/>
    <property type="project" value="TreeGrafter"/>
</dbReference>
<keyword evidence="4 6" id="KW-1133">Transmembrane helix</keyword>
<evidence type="ECO:0000256" key="2">
    <source>
        <dbReference type="ARBA" id="ARBA00022448"/>
    </source>
</evidence>
<feature type="transmembrane region" description="Helical" evidence="6">
    <location>
        <begin position="73"/>
        <end position="91"/>
    </location>
</feature>
<dbReference type="OrthoDB" id="9787548at2"/>
<accession>A0A255DAE6</accession>
<feature type="transmembrane region" description="Helical" evidence="6">
    <location>
        <begin position="151"/>
        <end position="171"/>
    </location>
</feature>
<sequence length="444" mass="46133">MTAKDTEAVAVPLPPATGAEGGWRQRGTSLISRLPGGARTLGYLAIAGPGLIAANAGNDAAGIATYSSAGSQYVYRTLFFMVLVTVALVLVQEMSVRLGTFTGKGIAALIREQFSLRLTAVALFCILLANTGLVVSEFAGIGAAFELVGVSRYWVVPVAAVLIWGLVLFGSYRYAERIFLVLSLAFFAYPVAAILAHPNWSDVATSLVVPHFEMSSDFLLLGVALIGTTVSPYMQFYAAAGVVDRGIGPDNFRSARVDAVSGAVFACIISITIIIATGATIGGRGPLDSAQEAAEALRPVAGNGAVALFAIGLLGASALAGAVVPLSSSYAISEAVGVERSVSRRFTEAPLFLGLFTFQILLGAAIALTPVNLISLLIGTQVLQGIITPVVLVYILVLTNRRSVLGDAVNKPVFRVVATVAVVAVSAMSLLLLVWTVLGWFGLP</sequence>
<comment type="subcellular location">
    <subcellularLocation>
        <location evidence="1">Membrane</location>
        <topology evidence="1">Multi-pass membrane protein</topology>
    </subcellularLocation>
</comment>
<name>A0A255DAE6_9MYCO</name>
<comment type="caution">
    <text evidence="7">The sequence shown here is derived from an EMBL/GenBank/DDBJ whole genome shotgun (WGS) entry which is preliminary data.</text>
</comment>
<keyword evidence="5 6" id="KW-0472">Membrane</keyword>
<evidence type="ECO:0000256" key="3">
    <source>
        <dbReference type="ARBA" id="ARBA00022692"/>
    </source>
</evidence>
<dbReference type="InterPro" id="IPR001046">
    <property type="entry name" value="NRAMP_fam"/>
</dbReference>
<dbReference type="GO" id="GO:0015086">
    <property type="term" value="F:cadmium ion transmembrane transporter activity"/>
    <property type="evidence" value="ECO:0007669"/>
    <property type="project" value="TreeGrafter"/>
</dbReference>
<dbReference type="PANTHER" id="PTHR11706:SF33">
    <property type="entry name" value="NATURAL RESISTANCE-ASSOCIATED MACROPHAGE PROTEIN 2"/>
    <property type="match status" value="1"/>
</dbReference>
<dbReference type="Pfam" id="PF01566">
    <property type="entry name" value="Nramp"/>
    <property type="match status" value="1"/>
</dbReference>
<dbReference type="PANTHER" id="PTHR11706">
    <property type="entry name" value="SOLUTE CARRIER PROTEIN FAMILY 11 MEMBER"/>
    <property type="match status" value="1"/>
</dbReference>
<feature type="transmembrane region" description="Helical" evidence="6">
    <location>
        <begin position="417"/>
        <end position="441"/>
    </location>
</feature>
<evidence type="ECO:0000313" key="7">
    <source>
        <dbReference type="EMBL" id="OYN76397.1"/>
    </source>
</evidence>
<keyword evidence="2" id="KW-0813">Transport</keyword>
<evidence type="ECO:0000256" key="4">
    <source>
        <dbReference type="ARBA" id="ARBA00022989"/>
    </source>
</evidence>
<evidence type="ECO:0000313" key="8">
    <source>
        <dbReference type="Proteomes" id="UP000216063"/>
    </source>
</evidence>
<dbReference type="Proteomes" id="UP000216063">
    <property type="component" value="Unassembled WGS sequence"/>
</dbReference>
<evidence type="ECO:0000256" key="1">
    <source>
        <dbReference type="ARBA" id="ARBA00004141"/>
    </source>
</evidence>
<feature type="transmembrane region" description="Helical" evidence="6">
    <location>
        <begin position="120"/>
        <end position="145"/>
    </location>
</feature>
<dbReference type="GO" id="GO:0005886">
    <property type="term" value="C:plasma membrane"/>
    <property type="evidence" value="ECO:0007669"/>
    <property type="project" value="TreeGrafter"/>
</dbReference>
<evidence type="ECO:0000256" key="6">
    <source>
        <dbReference type="SAM" id="Phobius"/>
    </source>
</evidence>